<dbReference type="InterPro" id="IPR051967">
    <property type="entry name" value="Krueppel_C2H2-ZF"/>
</dbReference>
<dbReference type="GO" id="GO:0005634">
    <property type="term" value="C:nucleus"/>
    <property type="evidence" value="ECO:0007669"/>
    <property type="project" value="UniProtKB-SubCell"/>
</dbReference>
<keyword evidence="7" id="KW-0862">Zinc</keyword>
<evidence type="ECO:0000256" key="4">
    <source>
        <dbReference type="ARBA" id="ARBA00022723"/>
    </source>
</evidence>
<keyword evidence="9" id="KW-0238">DNA-binding</keyword>
<comment type="function">
    <text evidence="1">May be involved in transcriptional regulation.</text>
</comment>
<feature type="domain" description="C2H2-type" evidence="13">
    <location>
        <begin position="37"/>
        <end position="65"/>
    </location>
</feature>
<dbReference type="Proteomes" id="UP000324222">
    <property type="component" value="Unassembled WGS sequence"/>
</dbReference>
<evidence type="ECO:0000256" key="2">
    <source>
        <dbReference type="ARBA" id="ARBA00004123"/>
    </source>
</evidence>
<evidence type="ECO:0000256" key="11">
    <source>
        <dbReference type="ARBA" id="ARBA00023242"/>
    </source>
</evidence>
<evidence type="ECO:0000256" key="1">
    <source>
        <dbReference type="ARBA" id="ARBA00003767"/>
    </source>
</evidence>
<dbReference type="PANTHER" id="PTHR45925">
    <property type="entry name" value="ZINC FINGER PROTEIN"/>
    <property type="match status" value="1"/>
</dbReference>
<reference evidence="14 15" key="1">
    <citation type="submission" date="2019-05" db="EMBL/GenBank/DDBJ databases">
        <title>Another draft genome of Portunus trituberculatus and its Hox gene families provides insights of decapod evolution.</title>
        <authorList>
            <person name="Jeong J.-H."/>
            <person name="Song I."/>
            <person name="Kim S."/>
            <person name="Choi T."/>
            <person name="Kim D."/>
            <person name="Ryu S."/>
            <person name="Kim W."/>
        </authorList>
    </citation>
    <scope>NUCLEOTIDE SEQUENCE [LARGE SCALE GENOMIC DNA]</scope>
    <source>
        <tissue evidence="14">Muscle</tissue>
    </source>
</reference>
<evidence type="ECO:0000313" key="14">
    <source>
        <dbReference type="EMBL" id="MPC79326.1"/>
    </source>
</evidence>
<evidence type="ECO:0000256" key="10">
    <source>
        <dbReference type="ARBA" id="ARBA00023163"/>
    </source>
</evidence>
<proteinExistence type="inferred from homology"/>
<evidence type="ECO:0000313" key="15">
    <source>
        <dbReference type="Proteomes" id="UP000324222"/>
    </source>
</evidence>
<dbReference type="FunFam" id="3.30.160.60:FF:000075">
    <property type="entry name" value="Putative zinc finger protein 536"/>
    <property type="match status" value="1"/>
</dbReference>
<dbReference type="EMBL" id="VSRR010050833">
    <property type="protein sequence ID" value="MPC79326.1"/>
    <property type="molecule type" value="Genomic_DNA"/>
</dbReference>
<dbReference type="OrthoDB" id="6359816at2759"/>
<dbReference type="SMART" id="SM00355">
    <property type="entry name" value="ZnF_C2H2"/>
    <property type="match status" value="2"/>
</dbReference>
<keyword evidence="10" id="KW-0804">Transcription</keyword>
<keyword evidence="11" id="KW-0539">Nucleus</keyword>
<evidence type="ECO:0000256" key="8">
    <source>
        <dbReference type="ARBA" id="ARBA00023015"/>
    </source>
</evidence>
<dbReference type="InterPro" id="IPR013087">
    <property type="entry name" value="Znf_C2H2_type"/>
</dbReference>
<comment type="caution">
    <text evidence="14">The sequence shown here is derived from an EMBL/GenBank/DDBJ whole genome shotgun (WGS) entry which is preliminary data.</text>
</comment>
<protein>
    <submittedName>
        <fullName evidence="14">Zinc finger protein 536</fullName>
    </submittedName>
</protein>
<keyword evidence="6 12" id="KW-0863">Zinc-finger</keyword>
<dbReference type="Gene3D" id="3.30.160.60">
    <property type="entry name" value="Classic Zinc Finger"/>
    <property type="match status" value="2"/>
</dbReference>
<dbReference type="GO" id="GO:0008270">
    <property type="term" value="F:zinc ion binding"/>
    <property type="evidence" value="ECO:0007669"/>
    <property type="project" value="UniProtKB-KW"/>
</dbReference>
<evidence type="ECO:0000256" key="3">
    <source>
        <dbReference type="ARBA" id="ARBA00006991"/>
    </source>
</evidence>
<dbReference type="InterPro" id="IPR036236">
    <property type="entry name" value="Znf_C2H2_sf"/>
</dbReference>
<keyword evidence="8" id="KW-0805">Transcription regulation</keyword>
<organism evidence="14 15">
    <name type="scientific">Portunus trituberculatus</name>
    <name type="common">Swimming crab</name>
    <name type="synonym">Neptunus trituberculatus</name>
    <dbReference type="NCBI Taxonomy" id="210409"/>
    <lineage>
        <taxon>Eukaryota</taxon>
        <taxon>Metazoa</taxon>
        <taxon>Ecdysozoa</taxon>
        <taxon>Arthropoda</taxon>
        <taxon>Crustacea</taxon>
        <taxon>Multicrustacea</taxon>
        <taxon>Malacostraca</taxon>
        <taxon>Eumalacostraca</taxon>
        <taxon>Eucarida</taxon>
        <taxon>Decapoda</taxon>
        <taxon>Pleocyemata</taxon>
        <taxon>Brachyura</taxon>
        <taxon>Eubrachyura</taxon>
        <taxon>Portunoidea</taxon>
        <taxon>Portunidae</taxon>
        <taxon>Portuninae</taxon>
        <taxon>Portunus</taxon>
    </lineage>
</organism>
<dbReference type="Pfam" id="PF13465">
    <property type="entry name" value="zf-H2C2_2"/>
    <property type="match status" value="1"/>
</dbReference>
<dbReference type="GO" id="GO:0000978">
    <property type="term" value="F:RNA polymerase II cis-regulatory region sequence-specific DNA binding"/>
    <property type="evidence" value="ECO:0007669"/>
    <property type="project" value="TreeGrafter"/>
</dbReference>
<keyword evidence="15" id="KW-1185">Reference proteome</keyword>
<dbReference type="GO" id="GO:0000981">
    <property type="term" value="F:DNA-binding transcription factor activity, RNA polymerase II-specific"/>
    <property type="evidence" value="ECO:0007669"/>
    <property type="project" value="TreeGrafter"/>
</dbReference>
<evidence type="ECO:0000256" key="9">
    <source>
        <dbReference type="ARBA" id="ARBA00023125"/>
    </source>
</evidence>
<dbReference type="SUPFAM" id="SSF57667">
    <property type="entry name" value="beta-beta-alpha zinc fingers"/>
    <property type="match status" value="1"/>
</dbReference>
<gene>
    <name evidence="14" type="primary">Znf536_1</name>
    <name evidence="14" type="ORF">E2C01_073849</name>
</gene>
<name>A0A5B7IBN4_PORTR</name>
<comment type="subcellular location">
    <subcellularLocation>
        <location evidence="2">Nucleus</location>
    </subcellularLocation>
</comment>
<evidence type="ECO:0000256" key="6">
    <source>
        <dbReference type="ARBA" id="ARBA00022771"/>
    </source>
</evidence>
<evidence type="ECO:0000256" key="7">
    <source>
        <dbReference type="ARBA" id="ARBA00022833"/>
    </source>
</evidence>
<keyword evidence="4" id="KW-0479">Metal-binding</keyword>
<dbReference type="PROSITE" id="PS50157">
    <property type="entry name" value="ZINC_FINGER_C2H2_2"/>
    <property type="match status" value="1"/>
</dbReference>
<sequence>MVIDMRLIVLCENGLSVVSEGSFLRSYNVSTWTKQVYQCPYCNKSTFKQMSDLKRHIRTHTGEKPYKCPHCSYSSTQSTPVKTHIFKRHRDMMVDMILPP</sequence>
<evidence type="ECO:0000259" key="13">
    <source>
        <dbReference type="PROSITE" id="PS50157"/>
    </source>
</evidence>
<keyword evidence="5" id="KW-0677">Repeat</keyword>
<evidence type="ECO:0000256" key="5">
    <source>
        <dbReference type="ARBA" id="ARBA00022737"/>
    </source>
</evidence>
<dbReference type="AlphaFoldDB" id="A0A5B7IBN4"/>
<comment type="similarity">
    <text evidence="3">Belongs to the krueppel C2H2-type zinc-finger protein family.</text>
</comment>
<evidence type="ECO:0000256" key="12">
    <source>
        <dbReference type="PROSITE-ProRule" id="PRU00042"/>
    </source>
</evidence>
<accession>A0A5B7IBN4</accession>
<dbReference type="FunFam" id="3.30.160.60:FF:000226">
    <property type="entry name" value="Zinc finger protein 236 variant"/>
    <property type="match status" value="1"/>
</dbReference>